<dbReference type="Pfam" id="PF22289">
    <property type="entry name" value="DmmA-like_C"/>
    <property type="match status" value="1"/>
</dbReference>
<dbReference type="Proteomes" id="UP001056610">
    <property type="component" value="Plasmid unnamed"/>
</dbReference>
<feature type="domain" description="Dimethylamine monooxygenase subunit DmmA-like C-terminal" evidence="1">
    <location>
        <begin position="121"/>
        <end position="163"/>
    </location>
</feature>
<gene>
    <name evidence="2" type="ORF">M5I08_25760</name>
</gene>
<sequence length="173" mass="18335">MTSAQLGLPVWPDNPGDIDSKGAAFLVIMAGAEPESRDVAQMWLTAAALTAPTRLLVVGSLADDNDRQAVEQAVAEARTGVRIMVVGGQHNVLLILAAARAAGVLPQELTAFVTHTRDLPMYCAHCRDTHRVVGQPGELVQCPGCRSQVEIHSHHSAVRGSFLASSVEARTLP</sequence>
<evidence type="ECO:0000313" key="3">
    <source>
        <dbReference type="Proteomes" id="UP001056610"/>
    </source>
</evidence>
<dbReference type="EMBL" id="CP097321">
    <property type="protein sequence ID" value="UQX13592.1"/>
    <property type="molecule type" value="Genomic_DNA"/>
</dbReference>
<protein>
    <recommendedName>
        <fullName evidence="1">Dimethylamine monooxygenase subunit DmmA-like C-terminal domain-containing protein</fullName>
    </recommendedName>
</protein>
<proteinExistence type="predicted"/>
<dbReference type="RefSeq" id="WP_219070554.1">
    <property type="nucleotide sequence ID" value="NZ_CAJUXY010000096.1"/>
</dbReference>
<keyword evidence="2" id="KW-0614">Plasmid</keyword>
<reference evidence="2" key="1">
    <citation type="submission" date="2022-05" db="EMBL/GenBank/DDBJ databases">
        <title>A methanotrophic Mycobacterium dominates a cave microbial ecosystem.</title>
        <authorList>
            <person name="Van Spanning R.J.M."/>
            <person name="Guan Q."/>
            <person name="Melkonian C."/>
            <person name="Gallant J."/>
            <person name="Polerecky L."/>
            <person name="Flot J.-F."/>
            <person name="Brandt B.W."/>
            <person name="Braster M."/>
            <person name="Iturbe Espinoza P."/>
            <person name="Aerts J."/>
            <person name="Meima-Franke M."/>
            <person name="Piersma S.R."/>
            <person name="Bunduc C."/>
            <person name="Ummels R."/>
            <person name="Pain A."/>
            <person name="Fleming E.J."/>
            <person name="van der Wel N."/>
            <person name="Gherman V.D."/>
            <person name="Sarbu S.M."/>
            <person name="Bodelier P.L.E."/>
            <person name="Bitter W."/>
        </authorList>
    </citation>
    <scope>NUCLEOTIDE SEQUENCE</scope>
    <source>
        <strain evidence="2">Sulfur Cave</strain>
        <plasmid evidence="2">unnamed</plasmid>
    </source>
</reference>
<organism evidence="2 3">
    <name type="scientific">Candidatus Mycobacterium methanotrophicum</name>
    <dbReference type="NCBI Taxonomy" id="2943498"/>
    <lineage>
        <taxon>Bacteria</taxon>
        <taxon>Bacillati</taxon>
        <taxon>Actinomycetota</taxon>
        <taxon>Actinomycetes</taxon>
        <taxon>Mycobacteriales</taxon>
        <taxon>Mycobacteriaceae</taxon>
        <taxon>Mycobacterium</taxon>
    </lineage>
</organism>
<accession>A0ABY4QSR9</accession>
<geneLocation type="plasmid" evidence="2 3">
    <name>unnamed</name>
</geneLocation>
<name>A0ABY4QSR9_9MYCO</name>
<evidence type="ECO:0000259" key="1">
    <source>
        <dbReference type="Pfam" id="PF22289"/>
    </source>
</evidence>
<evidence type="ECO:0000313" key="2">
    <source>
        <dbReference type="EMBL" id="UQX13592.1"/>
    </source>
</evidence>
<dbReference type="NCBIfam" id="NF041259">
    <property type="entry name" value="mono_DmmA_fam"/>
    <property type="match status" value="1"/>
</dbReference>
<dbReference type="InterPro" id="IPR048037">
    <property type="entry name" value="DmmA-like_C"/>
</dbReference>
<keyword evidence="3" id="KW-1185">Reference proteome</keyword>